<name>A0AB74B1X0_PSESG</name>
<evidence type="ECO:0000313" key="3">
    <source>
        <dbReference type="Proteomes" id="UP000272471"/>
    </source>
</evidence>
<protein>
    <submittedName>
        <fullName evidence="2">Uncharacterized protein</fullName>
    </submittedName>
</protein>
<gene>
    <name evidence="2" type="ORF">ALQ11_01240</name>
</gene>
<evidence type="ECO:0000313" key="2">
    <source>
        <dbReference type="EMBL" id="RMQ15564.1"/>
    </source>
</evidence>
<dbReference type="AlphaFoldDB" id="A0AB74B1X0"/>
<keyword evidence="1" id="KW-0175">Coiled coil</keyword>
<feature type="coiled-coil region" evidence="1">
    <location>
        <begin position="96"/>
        <end position="123"/>
    </location>
</feature>
<dbReference type="Proteomes" id="UP000272471">
    <property type="component" value="Unassembled WGS sequence"/>
</dbReference>
<comment type="caution">
    <text evidence="2">The sequence shown here is derived from an EMBL/GenBank/DDBJ whole genome shotgun (WGS) entry which is preliminary data.</text>
</comment>
<evidence type="ECO:0000256" key="1">
    <source>
        <dbReference type="SAM" id="Coils"/>
    </source>
</evidence>
<accession>A0AB74B1X0</accession>
<dbReference type="EMBL" id="RBQX01000176">
    <property type="protein sequence ID" value="RMQ15564.1"/>
    <property type="molecule type" value="Genomic_DNA"/>
</dbReference>
<proteinExistence type="predicted"/>
<sequence length="263" mass="29757">MLRSDNDIDQEQFRSQLIESILVHPSLDHLSPDRKASLIEFLTDQKTALIVTDGSQTQIRLRALRKAAADSKRLAHSLKLLNKFDADIFDLTNSGKSDLSERTKSLEKTAQELETIAQHLVEETSLHARKAKMLRAFYALPLITKIHEYGISTNIRNDFVSKSAYSQPNESTQYLPDIHSNATASMRCVMLALHSSKSKNLDWSLTVSLIKLGKPLVEKTVMQNKIFSEIEEFMTPYVNQLFYAMSLTADSLETHTDEKKSSP</sequence>
<reference evidence="2 3" key="1">
    <citation type="submission" date="2018-08" db="EMBL/GenBank/DDBJ databases">
        <title>Recombination of ecologically and evolutionarily significant loci maintains genetic cohesion in the Pseudomonas syringae species complex.</title>
        <authorList>
            <person name="Dillon M."/>
            <person name="Thakur S."/>
            <person name="Almeida R.N.D."/>
            <person name="Weir B.S."/>
            <person name="Guttman D.S."/>
        </authorList>
    </citation>
    <scope>NUCLEOTIDE SEQUENCE [LARGE SCALE GENOMIC DNA]</scope>
    <source>
        <strain evidence="2 3">ICMP 4182</strain>
    </source>
</reference>
<organism evidence="2 3">
    <name type="scientific">Pseudomonas savastanoi pv. glycinea</name>
    <name type="common">Pseudomonas syringae pv. glycinea</name>
    <dbReference type="NCBI Taxonomy" id="318"/>
    <lineage>
        <taxon>Bacteria</taxon>
        <taxon>Pseudomonadati</taxon>
        <taxon>Pseudomonadota</taxon>
        <taxon>Gammaproteobacteria</taxon>
        <taxon>Pseudomonadales</taxon>
        <taxon>Pseudomonadaceae</taxon>
        <taxon>Pseudomonas</taxon>
    </lineage>
</organism>
<dbReference type="RefSeq" id="WP_004663903.1">
    <property type="nucleotide sequence ID" value="NZ_LJQL01000126.1"/>
</dbReference>